<dbReference type="KEGG" id="flh:EJ997_11555"/>
<sequence>MSRLLTLTAMLVVLVIGPSACTSVTDDTATISPPSATTTASDPSESPSEDDTVVDEPEAPPVGTPAAVAWEALMGPDGEYAASAMYLAIIDEFGDVEPYVSIQAAEERHSEALIRQLSMVGVDAPENPYIGEIEPPEDLEGAASAGAEGEVANIEMYDRLLTQTDDARLTRVLTNLRSASADVHLPAFEAAADNGGVLTPEQMLEFRRGPR</sequence>
<dbReference type="Gene3D" id="1.20.1260.10">
    <property type="match status" value="1"/>
</dbReference>
<evidence type="ECO:0000313" key="4">
    <source>
        <dbReference type="Proteomes" id="UP000280344"/>
    </source>
</evidence>
<name>A0A3Q9G5J1_9ACTO</name>
<feature type="region of interest" description="Disordered" evidence="1">
    <location>
        <begin position="24"/>
        <end position="63"/>
    </location>
</feature>
<dbReference type="RefSeq" id="WP_126704678.1">
    <property type="nucleotide sequence ID" value="NZ_CP034593.1"/>
</dbReference>
<feature type="compositionally biased region" description="Low complexity" evidence="1">
    <location>
        <begin position="27"/>
        <end position="46"/>
    </location>
</feature>
<dbReference type="Proteomes" id="UP000280344">
    <property type="component" value="Chromosome"/>
</dbReference>
<dbReference type="AlphaFoldDB" id="A0A3Q9G5J1"/>
<keyword evidence="4" id="KW-1185">Reference proteome</keyword>
<feature type="chain" id="PRO_5038808032" description="DUF2202 domain-containing protein" evidence="2">
    <location>
        <begin position="23"/>
        <end position="211"/>
    </location>
</feature>
<protein>
    <recommendedName>
        <fullName evidence="5">DUF2202 domain-containing protein</fullName>
    </recommendedName>
</protein>
<keyword evidence="2" id="KW-0732">Signal</keyword>
<dbReference type="InterPro" id="IPR009078">
    <property type="entry name" value="Ferritin-like_SF"/>
</dbReference>
<accession>A0A3Q9G5J1</accession>
<proteinExistence type="predicted"/>
<reference evidence="3 4" key="1">
    <citation type="submission" date="2018-12" db="EMBL/GenBank/DDBJ databases">
        <title>Complete genome sequence of Flaviflexus sp. H23T48.</title>
        <authorList>
            <person name="Bae J.-W."/>
            <person name="Lee J.-Y."/>
        </authorList>
    </citation>
    <scope>NUCLEOTIDE SEQUENCE [LARGE SCALE GENOMIC DNA]</scope>
    <source>
        <strain evidence="3 4">H23T48</strain>
    </source>
</reference>
<evidence type="ECO:0008006" key="5">
    <source>
        <dbReference type="Google" id="ProtNLM"/>
    </source>
</evidence>
<feature type="compositionally biased region" description="Acidic residues" evidence="1">
    <location>
        <begin position="47"/>
        <end position="58"/>
    </location>
</feature>
<organism evidence="3 4">
    <name type="scientific">Flaviflexus ciconiae</name>
    <dbReference type="NCBI Taxonomy" id="2496867"/>
    <lineage>
        <taxon>Bacteria</taxon>
        <taxon>Bacillati</taxon>
        <taxon>Actinomycetota</taxon>
        <taxon>Actinomycetes</taxon>
        <taxon>Actinomycetales</taxon>
        <taxon>Actinomycetaceae</taxon>
        <taxon>Flaviflexus</taxon>
    </lineage>
</organism>
<feature type="signal peptide" evidence="2">
    <location>
        <begin position="1"/>
        <end position="22"/>
    </location>
</feature>
<evidence type="ECO:0000256" key="2">
    <source>
        <dbReference type="SAM" id="SignalP"/>
    </source>
</evidence>
<evidence type="ECO:0000313" key="3">
    <source>
        <dbReference type="EMBL" id="AZQ77876.1"/>
    </source>
</evidence>
<dbReference type="OrthoDB" id="573482at2"/>
<gene>
    <name evidence="3" type="ORF">EJ997_11555</name>
</gene>
<dbReference type="EMBL" id="CP034593">
    <property type="protein sequence ID" value="AZQ77876.1"/>
    <property type="molecule type" value="Genomic_DNA"/>
</dbReference>
<dbReference type="SUPFAM" id="SSF47240">
    <property type="entry name" value="Ferritin-like"/>
    <property type="match status" value="1"/>
</dbReference>
<dbReference type="InterPro" id="IPR012347">
    <property type="entry name" value="Ferritin-like"/>
</dbReference>
<evidence type="ECO:0000256" key="1">
    <source>
        <dbReference type="SAM" id="MobiDB-lite"/>
    </source>
</evidence>